<feature type="domain" description="PknH-like extracellular" evidence="1">
    <location>
        <begin position="13"/>
        <end position="172"/>
    </location>
</feature>
<dbReference type="InterPro" id="IPR038232">
    <property type="entry name" value="PknH-like_Extracell_sf"/>
</dbReference>
<proteinExistence type="predicted"/>
<dbReference type="RefSeq" id="WP_133259274.1">
    <property type="nucleotide sequence ID" value="NZ_QMEV01000054.1"/>
</dbReference>
<dbReference type="Pfam" id="PF14032">
    <property type="entry name" value="PknH_C"/>
    <property type="match status" value="1"/>
</dbReference>
<dbReference type="EMBL" id="QMEV01000054">
    <property type="protein sequence ID" value="RAV06997.1"/>
    <property type="molecule type" value="Genomic_DNA"/>
</dbReference>
<gene>
    <name evidence="2" type="ORF">DQP57_20190</name>
</gene>
<dbReference type="Proteomes" id="UP000250915">
    <property type="component" value="Unassembled WGS sequence"/>
</dbReference>
<name>A0A329LQZ5_9MYCO</name>
<evidence type="ECO:0000313" key="2">
    <source>
        <dbReference type="EMBL" id="RAV06997.1"/>
    </source>
</evidence>
<reference evidence="2 3" key="1">
    <citation type="submission" date="2018-06" db="EMBL/GenBank/DDBJ databases">
        <title>NTM in soil in Japan.</title>
        <authorList>
            <person name="Ohya K."/>
        </authorList>
    </citation>
    <scope>NUCLEOTIDE SEQUENCE [LARGE SCALE GENOMIC DNA]</scope>
    <source>
        <strain evidence="2 3">GF28</strain>
    </source>
</reference>
<organism evidence="2 3">
    <name type="scientific">Mycobacterium colombiense</name>
    <dbReference type="NCBI Taxonomy" id="339268"/>
    <lineage>
        <taxon>Bacteria</taxon>
        <taxon>Bacillati</taxon>
        <taxon>Actinomycetota</taxon>
        <taxon>Actinomycetes</taxon>
        <taxon>Mycobacteriales</taxon>
        <taxon>Mycobacteriaceae</taxon>
        <taxon>Mycobacterium</taxon>
        <taxon>Mycobacterium avium complex (MAC)</taxon>
    </lineage>
</organism>
<feature type="non-terminal residue" evidence="2">
    <location>
        <position position="1"/>
    </location>
</feature>
<evidence type="ECO:0000313" key="3">
    <source>
        <dbReference type="Proteomes" id="UP000250915"/>
    </source>
</evidence>
<protein>
    <submittedName>
        <fullName evidence="2">Sensor domain-containing protein</fullName>
    </submittedName>
</protein>
<dbReference type="Gene3D" id="3.40.1000.70">
    <property type="entry name" value="PknH-like extracellular domain"/>
    <property type="match status" value="1"/>
</dbReference>
<dbReference type="AlphaFoldDB" id="A0A329LQZ5"/>
<comment type="caution">
    <text evidence="2">The sequence shown here is derived from an EMBL/GenBank/DDBJ whole genome shotgun (WGS) entry which is preliminary data.</text>
</comment>
<sequence>PDALAGDKSPWSDDCIGVAVALQHSVYQDHNVNGVAFETWRPDSAAASVVTGVKKGVISFSTAGDADALFVKFSREWQRCEGKTVLLSGGPFRLQVKVDNVQPAASVLAATMSIELDSPNPLLELAIPAARALGVRDNCLIEAEVDFGNNANPPTHRIDTSAIDIAQVMRDKVSALS</sequence>
<dbReference type="OrthoDB" id="4736430at2"/>
<accession>A0A329LQZ5</accession>
<evidence type="ECO:0000259" key="1">
    <source>
        <dbReference type="Pfam" id="PF14032"/>
    </source>
</evidence>
<dbReference type="InterPro" id="IPR026954">
    <property type="entry name" value="PknH-like_Extracell"/>
</dbReference>